<evidence type="ECO:0008006" key="4">
    <source>
        <dbReference type="Google" id="ProtNLM"/>
    </source>
</evidence>
<proteinExistence type="predicted"/>
<sequence>MMQPLMFFHNFRCTLVWFWNTGPCSMSNVLGVDWQIRHEDCNLLSAFGCAPFTWSIFCPDEGHWGRRLWKDLDRYCIFFVSGSPFIIWECSVPTH</sequence>
<reference evidence="2" key="1">
    <citation type="submission" date="2019-03" db="EMBL/GenBank/DDBJ databases">
        <title>WGS assembly of Setaria viridis.</title>
        <authorList>
            <person name="Huang P."/>
            <person name="Jenkins J."/>
            <person name="Grimwood J."/>
            <person name="Barry K."/>
            <person name="Healey A."/>
            <person name="Mamidi S."/>
            <person name="Sreedasyam A."/>
            <person name="Shu S."/>
            <person name="Feldman M."/>
            <person name="Wu J."/>
            <person name="Yu Y."/>
            <person name="Chen C."/>
            <person name="Johnson J."/>
            <person name="Rokhsar D."/>
            <person name="Baxter I."/>
            <person name="Schmutz J."/>
            <person name="Brutnell T."/>
            <person name="Kellogg E."/>
        </authorList>
    </citation>
    <scope>NUCLEOTIDE SEQUENCE [LARGE SCALE GENOMIC DNA]</scope>
</reference>
<name>A0A4V6D835_SETVI</name>
<dbReference type="AlphaFoldDB" id="A0A4V6D835"/>
<dbReference type="EMBL" id="CM016555">
    <property type="protein sequence ID" value="TKW20516.1"/>
    <property type="molecule type" value="Genomic_DNA"/>
</dbReference>
<dbReference type="Proteomes" id="UP000298652">
    <property type="component" value="Chromosome 4"/>
</dbReference>
<keyword evidence="3" id="KW-1185">Reference proteome</keyword>
<dbReference type="Gramene" id="TKW20516">
    <property type="protein sequence ID" value="TKW20516"/>
    <property type="gene ID" value="SEVIR_4G094201v2"/>
</dbReference>
<evidence type="ECO:0000256" key="1">
    <source>
        <dbReference type="SAM" id="SignalP"/>
    </source>
</evidence>
<feature type="signal peptide" evidence="1">
    <location>
        <begin position="1"/>
        <end position="26"/>
    </location>
</feature>
<organism evidence="2 3">
    <name type="scientific">Setaria viridis</name>
    <name type="common">Green bristlegrass</name>
    <name type="synonym">Setaria italica subsp. viridis</name>
    <dbReference type="NCBI Taxonomy" id="4556"/>
    <lineage>
        <taxon>Eukaryota</taxon>
        <taxon>Viridiplantae</taxon>
        <taxon>Streptophyta</taxon>
        <taxon>Embryophyta</taxon>
        <taxon>Tracheophyta</taxon>
        <taxon>Spermatophyta</taxon>
        <taxon>Magnoliopsida</taxon>
        <taxon>Liliopsida</taxon>
        <taxon>Poales</taxon>
        <taxon>Poaceae</taxon>
        <taxon>PACMAD clade</taxon>
        <taxon>Panicoideae</taxon>
        <taxon>Panicodae</taxon>
        <taxon>Paniceae</taxon>
        <taxon>Cenchrinae</taxon>
        <taxon>Setaria</taxon>
    </lineage>
</organism>
<protein>
    <recommendedName>
        <fullName evidence="4">Secreted protein</fullName>
    </recommendedName>
</protein>
<gene>
    <name evidence="2" type="ORF">SEVIR_4G094201v2</name>
</gene>
<evidence type="ECO:0000313" key="3">
    <source>
        <dbReference type="Proteomes" id="UP000298652"/>
    </source>
</evidence>
<keyword evidence="1" id="KW-0732">Signal</keyword>
<accession>A0A4V6D835</accession>
<evidence type="ECO:0000313" key="2">
    <source>
        <dbReference type="EMBL" id="TKW20516.1"/>
    </source>
</evidence>
<feature type="chain" id="PRO_5020235690" description="Secreted protein" evidence="1">
    <location>
        <begin position="27"/>
        <end position="95"/>
    </location>
</feature>